<evidence type="ECO:0000313" key="6">
    <source>
        <dbReference type="Proteomes" id="UP000467387"/>
    </source>
</evidence>
<dbReference type="EMBL" id="WDTJ01000006">
    <property type="protein sequence ID" value="KAB7235848.1"/>
    <property type="molecule type" value="Genomic_DNA"/>
</dbReference>
<sequence>MRYEVSQEPKDVEPGDIAVMRLVTTKGAVKWTCGTVRCFTDDDEDPAIVLTTGKIPEYDGYELVCRIRPIPDVVQMTLNDDGEVMA</sequence>
<evidence type="ECO:0000313" key="5">
    <source>
        <dbReference type="Proteomes" id="UP000460333"/>
    </source>
</evidence>
<evidence type="ECO:0000313" key="3">
    <source>
        <dbReference type="EMBL" id="KAB7323152.1"/>
    </source>
</evidence>
<dbReference type="Proteomes" id="UP000451234">
    <property type="component" value="Unassembled WGS sequence"/>
</dbReference>
<gene>
    <name evidence="3" type="ORF">GBB65_04615</name>
    <name evidence="2" type="ORF">GBC43_05965</name>
    <name evidence="1" type="ORF">GBI87_04935</name>
</gene>
<proteinExistence type="predicted"/>
<dbReference type="EMBL" id="WDWU01000006">
    <property type="protein sequence ID" value="KAB7057134.1"/>
    <property type="molecule type" value="Genomic_DNA"/>
</dbReference>
<dbReference type="EMBL" id="WDRV01000004">
    <property type="protein sequence ID" value="KAB7323152.1"/>
    <property type="molecule type" value="Genomic_DNA"/>
</dbReference>
<dbReference type="Proteomes" id="UP000467387">
    <property type="component" value="Unassembled WGS sequence"/>
</dbReference>
<evidence type="ECO:0000313" key="4">
    <source>
        <dbReference type="Proteomes" id="UP000451234"/>
    </source>
</evidence>
<reference evidence="4 5" key="1">
    <citation type="journal article" date="2019" name="Nat. Med.">
        <title>A library of human gut bacterial isolates paired with longitudinal multiomics data enables mechanistic microbiome research.</title>
        <authorList>
            <person name="Poyet M."/>
            <person name="Groussin M."/>
            <person name="Gibbons S.M."/>
            <person name="Avila-Pacheco J."/>
            <person name="Jiang X."/>
            <person name="Kearney S.M."/>
            <person name="Perrotta A.R."/>
            <person name="Berdy B."/>
            <person name="Zhao S."/>
            <person name="Lieberman T.D."/>
            <person name="Swanson P.K."/>
            <person name="Smith M."/>
            <person name="Roesemann S."/>
            <person name="Alexander J.E."/>
            <person name="Rich S.A."/>
            <person name="Livny J."/>
            <person name="Vlamakis H."/>
            <person name="Clish C."/>
            <person name="Bullock K."/>
            <person name="Deik A."/>
            <person name="Scott J."/>
            <person name="Pierce K.A."/>
            <person name="Xavier R.J."/>
            <person name="Alm E.J."/>
        </authorList>
    </citation>
    <scope>NUCLEOTIDE SEQUENCE [LARGE SCALE GENOMIC DNA]</scope>
    <source>
        <strain evidence="2 5">BIOML-A118</strain>
        <strain evidence="1 6">BIOML-A210</strain>
        <strain evidence="3 4">BIOML-A75</strain>
    </source>
</reference>
<name>A0A6A2TJA1_BIFLN</name>
<protein>
    <submittedName>
        <fullName evidence="3">Uncharacterized protein</fullName>
    </submittedName>
</protein>
<evidence type="ECO:0000313" key="1">
    <source>
        <dbReference type="EMBL" id="KAB7057134.1"/>
    </source>
</evidence>
<accession>A0A6A2TJA1</accession>
<comment type="caution">
    <text evidence="3">The sequence shown here is derived from an EMBL/GenBank/DDBJ whole genome shotgun (WGS) entry which is preliminary data.</text>
</comment>
<dbReference type="RefSeq" id="WP_101026671.1">
    <property type="nucleotide sequence ID" value="NZ_CAXSMY010000005.1"/>
</dbReference>
<dbReference type="Proteomes" id="UP000460333">
    <property type="component" value="Unassembled WGS sequence"/>
</dbReference>
<organism evidence="3 4">
    <name type="scientific">Bifidobacterium longum</name>
    <dbReference type="NCBI Taxonomy" id="216816"/>
    <lineage>
        <taxon>Bacteria</taxon>
        <taxon>Bacillati</taxon>
        <taxon>Actinomycetota</taxon>
        <taxon>Actinomycetes</taxon>
        <taxon>Bifidobacteriales</taxon>
        <taxon>Bifidobacteriaceae</taxon>
        <taxon>Bifidobacterium</taxon>
    </lineage>
</organism>
<dbReference type="AlphaFoldDB" id="A0A6A2TJA1"/>
<evidence type="ECO:0000313" key="2">
    <source>
        <dbReference type="EMBL" id="KAB7235848.1"/>
    </source>
</evidence>